<dbReference type="Pfam" id="PF00450">
    <property type="entry name" value="Peptidase_S10"/>
    <property type="match status" value="1"/>
</dbReference>
<name>A0A8B8KJG6_ABRPR</name>
<dbReference type="PANTHER" id="PTHR11802">
    <property type="entry name" value="SERINE PROTEASE FAMILY S10 SERINE CARBOXYPEPTIDASE"/>
    <property type="match status" value="1"/>
</dbReference>
<protein>
    <submittedName>
        <fullName evidence="3 4">Serine carboxypeptidase-like 8</fullName>
    </submittedName>
</protein>
<dbReference type="GO" id="GO:0006508">
    <property type="term" value="P:proteolysis"/>
    <property type="evidence" value="ECO:0007669"/>
    <property type="project" value="InterPro"/>
</dbReference>
<dbReference type="SUPFAM" id="SSF53474">
    <property type="entry name" value="alpha/beta-Hydrolases"/>
    <property type="match status" value="1"/>
</dbReference>
<evidence type="ECO:0000313" key="4">
    <source>
        <dbReference type="RefSeq" id="XP_027343922.1"/>
    </source>
</evidence>
<dbReference type="PANTHER" id="PTHR11802:SF413">
    <property type="entry name" value="PEPTIDASE S10, SERINE CARBOXYPEPTIDASE, ALPHA_BETA HYDROLASE-RELATED"/>
    <property type="match status" value="1"/>
</dbReference>
<dbReference type="OrthoDB" id="443318at2759"/>
<gene>
    <name evidence="3 4" type="primary">LOC113856335</name>
</gene>
<organism evidence="2 3">
    <name type="scientific">Abrus precatorius</name>
    <name type="common">Indian licorice</name>
    <name type="synonym">Glycine abrus</name>
    <dbReference type="NCBI Taxonomy" id="3816"/>
    <lineage>
        <taxon>Eukaryota</taxon>
        <taxon>Viridiplantae</taxon>
        <taxon>Streptophyta</taxon>
        <taxon>Embryophyta</taxon>
        <taxon>Tracheophyta</taxon>
        <taxon>Spermatophyta</taxon>
        <taxon>Magnoliopsida</taxon>
        <taxon>eudicotyledons</taxon>
        <taxon>Gunneridae</taxon>
        <taxon>Pentapetalae</taxon>
        <taxon>rosids</taxon>
        <taxon>fabids</taxon>
        <taxon>Fabales</taxon>
        <taxon>Fabaceae</taxon>
        <taxon>Papilionoideae</taxon>
        <taxon>50 kb inversion clade</taxon>
        <taxon>NPAAA clade</taxon>
        <taxon>indigoferoid/millettioid clade</taxon>
        <taxon>Abreae</taxon>
        <taxon>Abrus</taxon>
    </lineage>
</organism>
<dbReference type="KEGG" id="aprc:113856335"/>
<evidence type="ECO:0000313" key="3">
    <source>
        <dbReference type="RefSeq" id="XP_027343921.1"/>
    </source>
</evidence>
<dbReference type="InterPro" id="IPR029058">
    <property type="entry name" value="AB_hydrolase_fold"/>
</dbReference>
<dbReference type="GO" id="GO:0016747">
    <property type="term" value="F:acyltransferase activity, transferring groups other than amino-acyl groups"/>
    <property type="evidence" value="ECO:0007669"/>
    <property type="project" value="TreeGrafter"/>
</dbReference>
<dbReference type="GeneID" id="113856335"/>
<sequence>MNIKGYLLASPVVDEIQELNTRVLYAYQRSLIPEELYKSINENCDGEFVNIDPENTKCVSDYEAYSELVRYINIQQIMEPFCITTPVLNQEIRQLFEDPPEFWCRSYYQILVDVWANDENVRKALHIREGTKGEFLRCNRTVAYTKTWLNTVEYYRNLTNANLQALVYCADLDLGVPHLGTQKWIKSFNMSVRDKWRAWFVEGQVAGYTEIYNMKEDHYFTYVIVKGAGHVAQIFKPKEVYHMINRWFSFSLI</sequence>
<dbReference type="InterPro" id="IPR001563">
    <property type="entry name" value="Peptidase_S10"/>
</dbReference>
<reference evidence="3 4" key="2">
    <citation type="submission" date="2025-04" db="UniProtKB">
        <authorList>
            <consortium name="RefSeq"/>
        </authorList>
    </citation>
    <scope>IDENTIFICATION</scope>
    <source>
        <tissue evidence="3 4">Young leaves</tissue>
    </source>
</reference>
<dbReference type="GO" id="GO:0019748">
    <property type="term" value="P:secondary metabolic process"/>
    <property type="evidence" value="ECO:0007669"/>
    <property type="project" value="TreeGrafter"/>
</dbReference>
<evidence type="ECO:0000313" key="2">
    <source>
        <dbReference type="Proteomes" id="UP000694853"/>
    </source>
</evidence>
<dbReference type="RefSeq" id="XP_027343922.1">
    <property type="nucleotide sequence ID" value="XM_027488121.1"/>
</dbReference>
<comment type="similarity">
    <text evidence="1">Belongs to the peptidase S10 family.</text>
</comment>
<dbReference type="FunFam" id="3.40.50.12670:FF:000002">
    <property type="entry name" value="Carboxypeptidase"/>
    <property type="match status" value="1"/>
</dbReference>
<reference evidence="2" key="1">
    <citation type="journal article" date="2019" name="Toxins">
        <title>Detection of Abrin-Like and Prepropulchellin-Like Toxin Genes and Transcripts Using Whole Genome Sequencing and Full-Length Transcript Sequencing of Abrus precatorius.</title>
        <authorList>
            <person name="Hovde B.T."/>
            <person name="Daligault H.E."/>
            <person name="Hanschen E.R."/>
            <person name="Kunde Y.A."/>
            <person name="Johnson M.B."/>
            <person name="Starkenburg S.R."/>
            <person name="Johnson S.L."/>
        </authorList>
    </citation>
    <scope>NUCLEOTIDE SEQUENCE [LARGE SCALE GENOMIC DNA]</scope>
</reference>
<evidence type="ECO:0000256" key="1">
    <source>
        <dbReference type="ARBA" id="ARBA00009431"/>
    </source>
</evidence>
<keyword evidence="2" id="KW-1185">Reference proteome</keyword>
<dbReference type="RefSeq" id="XP_027343921.1">
    <property type="nucleotide sequence ID" value="XM_027488120.1"/>
</dbReference>
<proteinExistence type="inferred from homology"/>
<dbReference type="Gene3D" id="3.40.50.1820">
    <property type="entry name" value="alpha/beta hydrolase"/>
    <property type="match status" value="1"/>
</dbReference>
<dbReference type="Proteomes" id="UP000694853">
    <property type="component" value="Unplaced"/>
</dbReference>
<accession>A0A8B8KJG6</accession>
<dbReference type="GO" id="GO:0004185">
    <property type="term" value="F:serine-type carboxypeptidase activity"/>
    <property type="evidence" value="ECO:0007669"/>
    <property type="project" value="InterPro"/>
</dbReference>
<dbReference type="AlphaFoldDB" id="A0A8B8KJG6"/>